<comment type="similarity">
    <text evidence="1">Belongs to the disease resistance NB-LRR family.</text>
</comment>
<dbReference type="GO" id="GO:0051707">
    <property type="term" value="P:response to other organism"/>
    <property type="evidence" value="ECO:0007669"/>
    <property type="project" value="UniProtKB-ARBA"/>
</dbReference>
<dbReference type="GO" id="GO:0005524">
    <property type="term" value="F:ATP binding"/>
    <property type="evidence" value="ECO:0007669"/>
    <property type="project" value="UniProtKB-KW"/>
</dbReference>
<dbReference type="Pfam" id="PF18052">
    <property type="entry name" value="Rx_N"/>
    <property type="match status" value="1"/>
</dbReference>
<dbReference type="STRING" id="35608.A0A2U1L6E4"/>
<evidence type="ECO:0000313" key="18">
    <source>
        <dbReference type="Proteomes" id="UP000245207"/>
    </source>
</evidence>
<dbReference type="PANTHER" id="PTHR36766">
    <property type="entry name" value="PLANT BROAD-SPECTRUM MILDEW RESISTANCE PROTEIN RPW8"/>
    <property type="match status" value="1"/>
</dbReference>
<comment type="similarity">
    <text evidence="2 9">Belongs to the aldehyde dehydrogenase family.</text>
</comment>
<dbReference type="PROSITE" id="PS00687">
    <property type="entry name" value="ALDEHYDE_DEHYDR_GLU"/>
    <property type="match status" value="1"/>
</dbReference>
<evidence type="ECO:0000256" key="8">
    <source>
        <dbReference type="PROSITE-ProRule" id="PRU10007"/>
    </source>
</evidence>
<name>A0A2U1L6E4_ARTAN</name>
<evidence type="ECO:0000256" key="4">
    <source>
        <dbReference type="ARBA" id="ARBA00022737"/>
    </source>
</evidence>
<evidence type="ECO:0000259" key="13">
    <source>
        <dbReference type="Pfam" id="PF00931"/>
    </source>
</evidence>
<evidence type="ECO:0000256" key="9">
    <source>
        <dbReference type="RuleBase" id="RU003345"/>
    </source>
</evidence>
<evidence type="ECO:0000256" key="10">
    <source>
        <dbReference type="SAM" id="Coils"/>
    </source>
</evidence>
<dbReference type="InterPro" id="IPR016162">
    <property type="entry name" value="Ald_DH_N"/>
</dbReference>
<dbReference type="Gene3D" id="1.20.5.4130">
    <property type="match status" value="1"/>
</dbReference>
<dbReference type="CDD" id="cd22249">
    <property type="entry name" value="UDM1_RNF168_RNF169-like"/>
    <property type="match status" value="1"/>
</dbReference>
<dbReference type="InterPro" id="IPR016161">
    <property type="entry name" value="Ald_DH/histidinol_DH"/>
</dbReference>
<dbReference type="Gene3D" id="1.10.10.10">
    <property type="entry name" value="Winged helix-like DNA-binding domain superfamily/Winged helix DNA-binding domain"/>
    <property type="match status" value="1"/>
</dbReference>
<evidence type="ECO:0000259" key="16">
    <source>
        <dbReference type="Pfam" id="PF23598"/>
    </source>
</evidence>
<keyword evidence="3" id="KW-0433">Leucine-rich repeat</keyword>
<keyword evidence="9" id="KW-0560">Oxidoreductase</keyword>
<dbReference type="InterPro" id="IPR036388">
    <property type="entry name" value="WH-like_DNA-bd_sf"/>
</dbReference>
<protein>
    <submittedName>
        <fullName evidence="17">NBS-LRR protein</fullName>
    </submittedName>
</protein>
<evidence type="ECO:0000256" key="2">
    <source>
        <dbReference type="ARBA" id="ARBA00009986"/>
    </source>
</evidence>
<dbReference type="SUPFAM" id="SSF52047">
    <property type="entry name" value="RNI-like"/>
    <property type="match status" value="1"/>
</dbReference>
<dbReference type="Gene3D" id="3.80.10.10">
    <property type="entry name" value="Ribonuclease Inhibitor"/>
    <property type="match status" value="3"/>
</dbReference>
<evidence type="ECO:0000313" key="17">
    <source>
        <dbReference type="EMBL" id="PWA44587.1"/>
    </source>
</evidence>
<sequence length="2050" mass="229735">MAELILSALLPVIFEKLTSVAVNKIARSKEIHTELKKWEKKLSLIQAFLEDASQKEVTKVAVKQWLNGLQHLAYEIDDILDALATDAINHEFTNESEGISTKVRKLIPTCCTNFSLSTRMDGKLNGITTRKNQTSLVDERSIVGREGDKNELLEKLLGDEPCSQNFSLVPIVGGAKKEFEDLNLLQSALKNQLTGKRFLLVLDDIWSENLEDWETLVAPFFDVAHGSKIIITTRKQHLLNKLGYDHPYDLKKLSHDDALSLFAQYALGVKNFDLHPVLRPHGEGIVRKCDGLPLALKALGSLLRTKTDEEDWKQLLNSDIWMLEDGGGIVPVLRLSYHDLSAPLKQLFAYCCLIPKDYVFAKDDLILWWMAEGFLHNSTKSMERLGKEYFQELLSRSFFQHVPDEESLFVMHDLMNDLATYVAGEFFVRLDLDVKKDVGKTDFKKFRHMSFVWETYNTYNKFKAFERANSLRTFLAMPNAMGDDSWQRFYLSSKLLVDILRQLPLLRVLSLRKLEIVVVPECVGNMKQLRYLNLSQTRITHLPENVCNLYNLQTLIVSGCNSLATLPDNFLKLKNLRHFDIRDTLLWNMMPLGISEMKSLQILSNKVVVENNAFFISWLRNIKNLQAEINIDELQKVQSARDMWEVNLSQKRVSKLHVEWSRDFDDARNETLENEVLNALKPHSDDLKDLNIVSYGALGQLPSLKKLEIRRLKEVKDVGSEFLGTGIAFPKLESLSFEDMSGWEAWSTKSGVVGAVMFPCLEELEIRKCPNLAEVSLEALPSLRVLKVSSCGDGVLRSLIHAASSVTRLSISLITGLSDEVWRGVMDYLGAVEDLFICGCDEISYLWESEAEASKVLVNLRKLKVYGCSKLVSLGEKEDGCNQLTSLTMLDLIHCYSLERCNLPNNIQELSIRFCPMIASVSFPTGGHKLKSLIIIDCEQLPDTELLNTSMPPMLEFVWVVTWKNLKSINELTCSIHLTKSEIEDCSSIESFPAADLPNLTSLKDLTIKGCKSMDVDSFGVWPPKLGMLTIGGLKKPISKFGPQNFPPSLVHLWLYGGSAEEEDDMTSGSKLSHMLPSSLTYLELWYFEKLETVSMGLQHLTSLQHLDIKDCPKMKDLPEELFPSLLSLIIDGCTDELKEKTSRRGSYWPRISYIPRVYIKLQGYTLHEAIGVVGNIIPGNLPIGIFLMKTSPALAAGCTTLVKSAEQSPLSALYLAHLAKLAVIPDEVINVLTGFGETAGAAISSRMDIDSATSNLKAVSLELGGKAPLIVFDDVDLASTVNKALRGGFTNEVVHNTTMLRLKASQACSLCAINLCSVFSSAFIRNYSLCYRNDVSLEFVENFVKDHFLPATFMDYRKGVQKAIPNHGPQGFEKELLLPLANVVVVMFLGSGSTRYTYLGEFASGGDQANLGLIAFYLLRKETNTVSLTTEEGLPRSTLGVRAANLKVNSSSWHLPGDVDDPGKGLRNFPAWGLPGSAARVLTRFLTLFGGSWSQAHCNVSDWYRTAARSICVLAVPEDRFFEGVSINTLLPLSFGFFTAVKNSKNIVALIPAFLLPSSRDLGLSEKKIYWVNSSVFPISVSWHSSVLVEKDPPPYNEGLDMVLLEALNLHRVKFQRYPETFLCVIRLSRVYDDQLSRPTFRNTDRQDMSLLDITKSADPFKVKIGERTLAEGEKTLLEETVGRVVEPSEAELTLVDHTIVDELKSVKAQGQAGKKWGRKDKEASGSGPQAGHGAGNVEGRNADVDMENVQELEVDAGNQEKTVNEEVVVEKEPVVDSGKAPFIELEGESESAPREDSSTNLIARKRRKSTVVSSESGPVNPGLLMVLGIWLCLGQTVDTDRAYDLYSPKWIVTNGFKMNDPWVCRDSEIRQRFEHEIELREKLERRIQLRDNEITSLREQLANRGEESEELLRLRARVSQLESEARVKNEKIAGLEVNKAELEGTVSGLEARIASLTEQVEGLVKARDVLIDRVKGEDVLWRDLNHLSKALQMKTDRELAQLHAWITALDQELDQDLYPNLLKVAAAKRWVIDHGFMLAFKVPGVDGL</sequence>
<dbReference type="PRINTS" id="PR00364">
    <property type="entry name" value="DISEASERSIST"/>
</dbReference>
<feature type="domain" description="NB-ARC" evidence="13">
    <location>
        <begin position="177"/>
        <end position="266"/>
    </location>
</feature>
<feature type="region of interest" description="Disordered" evidence="11">
    <location>
        <begin position="1712"/>
        <end position="1743"/>
    </location>
</feature>
<feature type="coiled-coil region" evidence="10">
    <location>
        <begin position="1882"/>
        <end position="1968"/>
    </location>
</feature>
<dbReference type="EMBL" id="PKPP01011195">
    <property type="protein sequence ID" value="PWA44587.1"/>
    <property type="molecule type" value="Genomic_DNA"/>
</dbReference>
<dbReference type="SUPFAM" id="SSF52540">
    <property type="entry name" value="P-loop containing nucleoside triphosphate hydrolases"/>
    <property type="match status" value="1"/>
</dbReference>
<keyword evidence="18" id="KW-1185">Reference proteome</keyword>
<keyword evidence="6" id="KW-0611">Plant defense</keyword>
<organism evidence="17 18">
    <name type="scientific">Artemisia annua</name>
    <name type="common">Sweet wormwood</name>
    <dbReference type="NCBI Taxonomy" id="35608"/>
    <lineage>
        <taxon>Eukaryota</taxon>
        <taxon>Viridiplantae</taxon>
        <taxon>Streptophyta</taxon>
        <taxon>Embryophyta</taxon>
        <taxon>Tracheophyta</taxon>
        <taxon>Spermatophyta</taxon>
        <taxon>Magnoliopsida</taxon>
        <taxon>eudicotyledons</taxon>
        <taxon>Gunneridae</taxon>
        <taxon>Pentapetalae</taxon>
        <taxon>asterids</taxon>
        <taxon>campanulids</taxon>
        <taxon>Asterales</taxon>
        <taxon>Asteraceae</taxon>
        <taxon>Asteroideae</taxon>
        <taxon>Anthemideae</taxon>
        <taxon>Artemisiinae</taxon>
        <taxon>Artemisia</taxon>
    </lineage>
</organism>
<dbReference type="Pfam" id="PF00171">
    <property type="entry name" value="Aldedh"/>
    <property type="match status" value="1"/>
</dbReference>
<dbReference type="PANTHER" id="PTHR36766:SF61">
    <property type="entry name" value="NB-ARC DOMAIN DISEASE RESISTANCE PROTEIN"/>
    <property type="match status" value="1"/>
</dbReference>
<dbReference type="InterPro" id="IPR029510">
    <property type="entry name" value="Ald_DH_CS_GLU"/>
</dbReference>
<feature type="active site" evidence="8">
    <location>
        <position position="1263"/>
    </location>
</feature>
<dbReference type="Pfam" id="PF23559">
    <property type="entry name" value="WHD_DRP"/>
    <property type="match status" value="1"/>
</dbReference>
<proteinExistence type="inferred from homology"/>
<dbReference type="Pfam" id="PF00931">
    <property type="entry name" value="NB-ARC"/>
    <property type="match status" value="1"/>
</dbReference>
<evidence type="ECO:0000256" key="7">
    <source>
        <dbReference type="ARBA" id="ARBA00022840"/>
    </source>
</evidence>
<gene>
    <name evidence="17" type="ORF">CTI12_AA425560</name>
</gene>
<evidence type="ECO:0000256" key="1">
    <source>
        <dbReference type="ARBA" id="ARBA00008894"/>
    </source>
</evidence>
<dbReference type="InterPro" id="IPR032675">
    <property type="entry name" value="LRR_dom_sf"/>
</dbReference>
<evidence type="ECO:0000256" key="11">
    <source>
        <dbReference type="SAM" id="MobiDB-lite"/>
    </source>
</evidence>
<dbReference type="Gene3D" id="3.40.50.300">
    <property type="entry name" value="P-loop containing nucleotide triphosphate hydrolases"/>
    <property type="match status" value="1"/>
</dbReference>
<dbReference type="InterPro" id="IPR015590">
    <property type="entry name" value="Aldehyde_DH_dom"/>
</dbReference>
<dbReference type="InterPro" id="IPR041118">
    <property type="entry name" value="Rx_N"/>
</dbReference>
<dbReference type="Gene3D" id="3.40.605.10">
    <property type="entry name" value="Aldehyde Dehydrogenase, Chain A, domain 1"/>
    <property type="match status" value="1"/>
</dbReference>
<reference evidence="17 18" key="1">
    <citation type="journal article" date="2018" name="Mol. Plant">
        <title>The genome of Artemisia annua provides insight into the evolution of Asteraceae family and artemisinin biosynthesis.</title>
        <authorList>
            <person name="Shen Q."/>
            <person name="Zhang L."/>
            <person name="Liao Z."/>
            <person name="Wang S."/>
            <person name="Yan T."/>
            <person name="Shi P."/>
            <person name="Liu M."/>
            <person name="Fu X."/>
            <person name="Pan Q."/>
            <person name="Wang Y."/>
            <person name="Lv Z."/>
            <person name="Lu X."/>
            <person name="Zhang F."/>
            <person name="Jiang W."/>
            <person name="Ma Y."/>
            <person name="Chen M."/>
            <person name="Hao X."/>
            <person name="Li L."/>
            <person name="Tang Y."/>
            <person name="Lv G."/>
            <person name="Zhou Y."/>
            <person name="Sun X."/>
            <person name="Brodelius P.E."/>
            <person name="Rose J.K.C."/>
            <person name="Tang K."/>
        </authorList>
    </citation>
    <scope>NUCLEOTIDE SEQUENCE [LARGE SCALE GENOMIC DNA]</scope>
    <source>
        <strain evidence="18">cv. Huhao1</strain>
        <tissue evidence="17">Leaf</tissue>
    </source>
</reference>
<dbReference type="SUPFAM" id="SSF53720">
    <property type="entry name" value="ALDH-like"/>
    <property type="match status" value="1"/>
</dbReference>
<dbReference type="Gene3D" id="1.10.8.430">
    <property type="entry name" value="Helical domain of apoptotic protease-activating factors"/>
    <property type="match status" value="1"/>
</dbReference>
<dbReference type="Pfam" id="PF23598">
    <property type="entry name" value="LRR_14"/>
    <property type="match status" value="1"/>
</dbReference>
<dbReference type="GO" id="GO:0043531">
    <property type="term" value="F:ADP binding"/>
    <property type="evidence" value="ECO:0007669"/>
    <property type="project" value="InterPro"/>
</dbReference>
<feature type="domain" description="Aldehyde dehydrogenase" evidence="12">
    <location>
        <begin position="1164"/>
        <end position="1292"/>
    </location>
</feature>
<accession>A0A2U1L6E4</accession>
<keyword evidence="4" id="KW-0677">Repeat</keyword>
<evidence type="ECO:0000259" key="15">
    <source>
        <dbReference type="Pfam" id="PF23559"/>
    </source>
</evidence>
<dbReference type="GO" id="GO:0006952">
    <property type="term" value="P:defense response"/>
    <property type="evidence" value="ECO:0007669"/>
    <property type="project" value="UniProtKB-KW"/>
</dbReference>
<evidence type="ECO:0000259" key="12">
    <source>
        <dbReference type="Pfam" id="PF00171"/>
    </source>
</evidence>
<feature type="domain" description="Disease resistance R13L4/SHOC-2-like LRR" evidence="16">
    <location>
        <begin position="499"/>
        <end position="789"/>
    </location>
</feature>
<keyword evidence="7" id="KW-0067">ATP-binding</keyword>
<evidence type="ECO:0000256" key="5">
    <source>
        <dbReference type="ARBA" id="ARBA00022741"/>
    </source>
</evidence>
<dbReference type="InterPro" id="IPR002182">
    <property type="entry name" value="NB-ARC"/>
</dbReference>
<dbReference type="InterPro" id="IPR055414">
    <property type="entry name" value="LRR_R13L4/SHOC2-like"/>
</dbReference>
<dbReference type="OrthoDB" id="1896560at2759"/>
<dbReference type="InterPro" id="IPR027417">
    <property type="entry name" value="P-loop_NTPase"/>
</dbReference>
<feature type="domain" description="Disease resistance N-terminal" evidence="14">
    <location>
        <begin position="12"/>
        <end position="92"/>
    </location>
</feature>
<evidence type="ECO:0000259" key="14">
    <source>
        <dbReference type="Pfam" id="PF18052"/>
    </source>
</evidence>
<dbReference type="SUPFAM" id="SSF52058">
    <property type="entry name" value="L domain-like"/>
    <property type="match status" value="1"/>
</dbReference>
<keyword evidence="10" id="KW-0175">Coiled coil</keyword>
<dbReference type="GO" id="GO:0016491">
    <property type="term" value="F:oxidoreductase activity"/>
    <property type="evidence" value="ECO:0007669"/>
    <property type="project" value="UniProtKB-KW"/>
</dbReference>
<comment type="caution">
    <text evidence="17">The sequence shown here is derived from an EMBL/GenBank/DDBJ whole genome shotgun (WGS) entry which is preliminary data.</text>
</comment>
<feature type="domain" description="Disease resistance protein winged helix" evidence="15">
    <location>
        <begin position="354"/>
        <end position="419"/>
    </location>
</feature>
<evidence type="ECO:0000256" key="3">
    <source>
        <dbReference type="ARBA" id="ARBA00022614"/>
    </source>
</evidence>
<dbReference type="Proteomes" id="UP000245207">
    <property type="component" value="Unassembled WGS sequence"/>
</dbReference>
<keyword evidence="5" id="KW-0547">Nucleotide-binding</keyword>
<dbReference type="InterPro" id="IPR058922">
    <property type="entry name" value="WHD_DRP"/>
</dbReference>
<dbReference type="InterPro" id="IPR042197">
    <property type="entry name" value="Apaf_helical"/>
</dbReference>
<evidence type="ECO:0000256" key="6">
    <source>
        <dbReference type="ARBA" id="ARBA00022821"/>
    </source>
</evidence>